<keyword evidence="2" id="KW-1185">Reference proteome</keyword>
<gene>
    <name evidence="1" type="ORF">PR048_008610</name>
</gene>
<name>A0ABQ9HYE5_9NEOP</name>
<evidence type="ECO:0000313" key="2">
    <source>
        <dbReference type="Proteomes" id="UP001159363"/>
    </source>
</evidence>
<sequence length="89" mass="10214">MRCISAKFVPKLLSNRKSHRAPVYTELNKSAMTPSSSLISIYWIVRKKCLPHGQPVSGKFYCEVLKRLKEVIWRKFQTSGRITVGFSTP</sequence>
<accession>A0ABQ9HYE5</accession>
<organism evidence="1 2">
    <name type="scientific">Dryococelus australis</name>
    <dbReference type="NCBI Taxonomy" id="614101"/>
    <lineage>
        <taxon>Eukaryota</taxon>
        <taxon>Metazoa</taxon>
        <taxon>Ecdysozoa</taxon>
        <taxon>Arthropoda</taxon>
        <taxon>Hexapoda</taxon>
        <taxon>Insecta</taxon>
        <taxon>Pterygota</taxon>
        <taxon>Neoptera</taxon>
        <taxon>Polyneoptera</taxon>
        <taxon>Phasmatodea</taxon>
        <taxon>Verophasmatodea</taxon>
        <taxon>Anareolatae</taxon>
        <taxon>Phasmatidae</taxon>
        <taxon>Eurycanthinae</taxon>
        <taxon>Dryococelus</taxon>
    </lineage>
</organism>
<protein>
    <submittedName>
        <fullName evidence="1">Uncharacterized protein</fullName>
    </submittedName>
</protein>
<reference evidence="1 2" key="1">
    <citation type="submission" date="2023-02" db="EMBL/GenBank/DDBJ databases">
        <title>LHISI_Scaffold_Assembly.</title>
        <authorList>
            <person name="Stuart O.P."/>
            <person name="Cleave R."/>
            <person name="Magrath M.J.L."/>
            <person name="Mikheyev A.S."/>
        </authorList>
    </citation>
    <scope>NUCLEOTIDE SEQUENCE [LARGE SCALE GENOMIC DNA]</scope>
    <source>
        <strain evidence="1">Daus_M_001</strain>
        <tissue evidence="1">Leg muscle</tissue>
    </source>
</reference>
<dbReference type="EMBL" id="JARBHB010000003">
    <property type="protein sequence ID" value="KAJ8889116.1"/>
    <property type="molecule type" value="Genomic_DNA"/>
</dbReference>
<evidence type="ECO:0000313" key="1">
    <source>
        <dbReference type="EMBL" id="KAJ8889116.1"/>
    </source>
</evidence>
<comment type="caution">
    <text evidence="1">The sequence shown here is derived from an EMBL/GenBank/DDBJ whole genome shotgun (WGS) entry which is preliminary data.</text>
</comment>
<dbReference type="Proteomes" id="UP001159363">
    <property type="component" value="Chromosome 3"/>
</dbReference>
<proteinExistence type="predicted"/>